<dbReference type="PANTHER" id="PTHR43467:SF2">
    <property type="entry name" value="COBALT-PRECORRIN-2 C(20)-METHYLTRANSFERASE"/>
    <property type="match status" value="1"/>
</dbReference>
<evidence type="ECO:0000256" key="4">
    <source>
        <dbReference type="ARBA" id="ARBA00022603"/>
    </source>
</evidence>
<dbReference type="InterPro" id="IPR014776">
    <property type="entry name" value="4pyrrole_Mease_sub2"/>
</dbReference>
<dbReference type="EC" id="2.1.1.130" evidence="9"/>
<evidence type="ECO:0000256" key="3">
    <source>
        <dbReference type="ARBA" id="ARBA00022573"/>
    </source>
</evidence>
<dbReference type="RefSeq" id="WP_006967255.1">
    <property type="nucleotide sequence ID" value="NZ_APJX01000007.1"/>
</dbReference>
<keyword evidence="5 9" id="KW-0808">Transferase</keyword>
<dbReference type="InterPro" id="IPR006364">
    <property type="entry name" value="CobI/CbiL/CobIJ_dom"/>
</dbReference>
<dbReference type="PANTHER" id="PTHR43467">
    <property type="entry name" value="COBALT-PRECORRIN-2 C(20)-METHYLTRANSFERASE"/>
    <property type="match status" value="1"/>
</dbReference>
<sequence length="254" mass="28121">MNPSTGTFYGIGVGPGDPELLTLKAVRMINHVDVIFAASSIKNRHSLAVEIARPHISDQADIRMLSFQMSNNEDEKETLWEENARVIMAELEQGKNVAFLTLGDVLTYSTYGYLIRIIRQKNPGIPIRSIPGIPSYLAAASRMNMPLVEGEESLLITSGARGGKALRKFSGCAENVVLLKTYRNIKDINDALAEAGLLRNSRGVSRCGRAGEKIFEDVTDLEKQKPDYWSLIIAKRNLKKDLEKTGHDHAGIRL</sequence>
<dbReference type="Gene3D" id="3.40.1010.10">
    <property type="entry name" value="Cobalt-precorrin-4 Transmethylase, Domain 1"/>
    <property type="match status" value="1"/>
</dbReference>
<dbReference type="Gene3D" id="3.30.950.10">
    <property type="entry name" value="Methyltransferase, Cobalt-precorrin-4 Transmethylase, Domain 2"/>
    <property type="match status" value="1"/>
</dbReference>
<dbReference type="GO" id="GO:0032259">
    <property type="term" value="P:methylation"/>
    <property type="evidence" value="ECO:0007669"/>
    <property type="project" value="UniProtKB-KW"/>
</dbReference>
<gene>
    <name evidence="9" type="primary">cobI</name>
    <name evidence="9" type="ORF">Dpo_7c02230</name>
</gene>
<evidence type="ECO:0000259" key="8">
    <source>
        <dbReference type="Pfam" id="PF00590"/>
    </source>
</evidence>
<dbReference type="NCBIfam" id="TIGR01467">
    <property type="entry name" value="cobI_cbiL"/>
    <property type="match status" value="1"/>
</dbReference>
<dbReference type="InterPro" id="IPR014777">
    <property type="entry name" value="4pyrrole_Mease_sub1"/>
</dbReference>
<dbReference type="GO" id="GO:0009236">
    <property type="term" value="P:cobalamin biosynthetic process"/>
    <property type="evidence" value="ECO:0007669"/>
    <property type="project" value="UniProtKB-UniRule"/>
</dbReference>
<comment type="similarity">
    <text evidence="2 7">Belongs to the precorrin methyltransferase family.</text>
</comment>
<keyword evidence="6" id="KW-0949">S-adenosyl-L-methionine</keyword>
<proteinExistence type="inferred from homology"/>
<protein>
    <submittedName>
        <fullName evidence="9">Precorrin-2/cobalt-factor-2 C20-methyltransferase cobI/cbiL</fullName>
        <ecNumber evidence="9">2.1.1.130</ecNumber>
        <ecNumber evidence="9">2.1.1.151</ecNumber>
    </submittedName>
</protein>
<reference evidence="9 10" key="1">
    <citation type="journal article" date="2013" name="Genome Announc.">
        <title>Draft Genome Sequence of Desulfotignum phosphitoxidans DSM 13687 Strain FiPS-3.</title>
        <authorList>
            <person name="Poehlein A."/>
            <person name="Daniel R."/>
            <person name="Simeonova D.D."/>
        </authorList>
    </citation>
    <scope>NUCLEOTIDE SEQUENCE [LARGE SCALE GENOMIC DNA]</scope>
    <source>
        <strain evidence="9 10">DSM 13687</strain>
    </source>
</reference>
<dbReference type="Pfam" id="PF00590">
    <property type="entry name" value="TP_methylase"/>
    <property type="match status" value="1"/>
</dbReference>
<dbReference type="PIRSF" id="PIRSF036427">
    <property type="entry name" value="Precrrn-2_mtase"/>
    <property type="match status" value="1"/>
</dbReference>
<evidence type="ECO:0000256" key="2">
    <source>
        <dbReference type="ARBA" id="ARBA00005879"/>
    </source>
</evidence>
<dbReference type="EC" id="2.1.1.151" evidence="9"/>
<dbReference type="EMBL" id="APJX01000007">
    <property type="protein sequence ID" value="EMS78747.1"/>
    <property type="molecule type" value="Genomic_DNA"/>
</dbReference>
<dbReference type="InterPro" id="IPR012382">
    <property type="entry name" value="CobI/CbiL"/>
</dbReference>
<evidence type="ECO:0000313" key="9">
    <source>
        <dbReference type="EMBL" id="EMS78747.1"/>
    </source>
</evidence>
<feature type="domain" description="Tetrapyrrole methylase" evidence="8">
    <location>
        <begin position="7"/>
        <end position="216"/>
    </location>
</feature>
<dbReference type="GO" id="GO:0043781">
    <property type="term" value="F:cobalt-factor II C20-methyltransferase activity"/>
    <property type="evidence" value="ECO:0007669"/>
    <property type="project" value="UniProtKB-EC"/>
</dbReference>
<comment type="pathway">
    <text evidence="1">Cofactor biosynthesis; adenosylcobalamin biosynthesis.</text>
</comment>
<accession>S0G3H6</accession>
<evidence type="ECO:0000256" key="1">
    <source>
        <dbReference type="ARBA" id="ARBA00004953"/>
    </source>
</evidence>
<dbReference type="InterPro" id="IPR035996">
    <property type="entry name" value="4pyrrol_Methylase_sf"/>
</dbReference>
<organism evidence="9 10">
    <name type="scientific">Desulfotignum phosphitoxidans DSM 13687</name>
    <dbReference type="NCBI Taxonomy" id="1286635"/>
    <lineage>
        <taxon>Bacteria</taxon>
        <taxon>Pseudomonadati</taxon>
        <taxon>Thermodesulfobacteriota</taxon>
        <taxon>Desulfobacteria</taxon>
        <taxon>Desulfobacterales</taxon>
        <taxon>Desulfobacteraceae</taxon>
        <taxon>Desulfotignum</taxon>
    </lineage>
</organism>
<evidence type="ECO:0000256" key="7">
    <source>
        <dbReference type="PIRNR" id="PIRNR036427"/>
    </source>
</evidence>
<keyword evidence="4 9" id="KW-0489">Methyltransferase</keyword>
<evidence type="ECO:0000256" key="6">
    <source>
        <dbReference type="ARBA" id="ARBA00022691"/>
    </source>
</evidence>
<dbReference type="CDD" id="cd11645">
    <property type="entry name" value="Precorrin_2_C20_MT"/>
    <property type="match status" value="1"/>
</dbReference>
<dbReference type="AlphaFoldDB" id="S0G3H6"/>
<dbReference type="OrthoDB" id="9804789at2"/>
<dbReference type="InterPro" id="IPR000878">
    <property type="entry name" value="4pyrrol_Mease"/>
</dbReference>
<keyword evidence="3" id="KW-0169">Cobalamin biosynthesis</keyword>
<evidence type="ECO:0000256" key="5">
    <source>
        <dbReference type="ARBA" id="ARBA00022679"/>
    </source>
</evidence>
<comment type="caution">
    <text evidence="9">The sequence shown here is derived from an EMBL/GenBank/DDBJ whole genome shotgun (WGS) entry which is preliminary data.</text>
</comment>
<dbReference type="UniPathway" id="UPA00148"/>
<dbReference type="Proteomes" id="UP000014216">
    <property type="component" value="Unassembled WGS sequence"/>
</dbReference>
<dbReference type="SUPFAM" id="SSF53790">
    <property type="entry name" value="Tetrapyrrole methylase"/>
    <property type="match status" value="1"/>
</dbReference>
<dbReference type="GO" id="GO:0030788">
    <property type="term" value="F:precorrin-2 C20-methyltransferase activity"/>
    <property type="evidence" value="ECO:0007669"/>
    <property type="project" value="UniProtKB-EC"/>
</dbReference>
<name>S0G3H6_9BACT</name>
<keyword evidence="10" id="KW-1185">Reference proteome</keyword>
<evidence type="ECO:0000313" key="10">
    <source>
        <dbReference type="Proteomes" id="UP000014216"/>
    </source>
</evidence>
<dbReference type="PATRIC" id="fig|1286635.3.peg.3397"/>